<dbReference type="InterPro" id="IPR027328">
    <property type="entry name" value="MAPRE"/>
</dbReference>
<dbReference type="PROSITE" id="PS50021">
    <property type="entry name" value="CH"/>
    <property type="match status" value="1"/>
</dbReference>
<dbReference type="SUPFAM" id="SSF140612">
    <property type="entry name" value="EB1 dimerisation domain-like"/>
    <property type="match status" value="1"/>
</dbReference>
<evidence type="ECO:0008006" key="14">
    <source>
        <dbReference type="Google" id="ProtNLM"/>
    </source>
</evidence>
<gene>
    <name evidence="13" type="ORF">TVY486_0900920</name>
</gene>
<feature type="domain" description="Calponin-homology (CH)" evidence="11">
    <location>
        <begin position="16"/>
        <end position="133"/>
    </location>
</feature>
<dbReference type="InterPro" id="IPR036872">
    <property type="entry name" value="CH_dom_sf"/>
</dbReference>
<keyword evidence="5 9" id="KW-0493">Microtubule</keyword>
<proteinExistence type="inferred from homology"/>
<dbReference type="VEuPathDB" id="TriTrypDB:TvY486_0900920"/>
<dbReference type="GO" id="GO:0008017">
    <property type="term" value="F:microtubule binding"/>
    <property type="evidence" value="ECO:0007669"/>
    <property type="project" value="InterPro"/>
</dbReference>
<reference evidence="13" key="1">
    <citation type="journal article" date="2012" name="Proc. Natl. Acad. Sci. U.S.A.">
        <title>Antigenic diversity is generated by distinct evolutionary mechanisms in African trypanosome species.</title>
        <authorList>
            <person name="Jackson A.P."/>
            <person name="Berry A."/>
            <person name="Aslett M."/>
            <person name="Allison H.C."/>
            <person name="Burton P."/>
            <person name="Vavrova-Anderson J."/>
            <person name="Brown R."/>
            <person name="Browne H."/>
            <person name="Corton N."/>
            <person name="Hauser H."/>
            <person name="Gamble J."/>
            <person name="Gilderthorp R."/>
            <person name="Marcello L."/>
            <person name="McQuillan J."/>
            <person name="Otto T.D."/>
            <person name="Quail M.A."/>
            <person name="Sanders M.J."/>
            <person name="van Tonder A."/>
            <person name="Ginger M.L."/>
            <person name="Field M.C."/>
            <person name="Barry J.D."/>
            <person name="Hertz-Fowler C."/>
            <person name="Berriman M."/>
        </authorList>
    </citation>
    <scope>NUCLEOTIDE SEQUENCE</scope>
    <source>
        <strain evidence="13">Y486</strain>
    </source>
</reference>
<evidence type="ECO:0000256" key="9">
    <source>
        <dbReference type="PROSITE-ProRule" id="PRU00576"/>
    </source>
</evidence>
<feature type="compositionally biased region" description="Polar residues" evidence="10">
    <location>
        <begin position="405"/>
        <end position="417"/>
    </location>
</feature>
<dbReference type="InterPro" id="IPR004953">
    <property type="entry name" value="EB1_C"/>
</dbReference>
<evidence type="ECO:0000256" key="5">
    <source>
        <dbReference type="ARBA" id="ARBA00022701"/>
    </source>
</evidence>
<evidence type="ECO:0000256" key="3">
    <source>
        <dbReference type="ARBA" id="ARBA00022490"/>
    </source>
</evidence>
<dbReference type="PANTHER" id="PTHR10623">
    <property type="entry name" value="MICROTUBULE-ASSOCIATED PROTEIN RP/EB FAMILY MEMBER"/>
    <property type="match status" value="1"/>
</dbReference>
<keyword evidence="3" id="KW-0963">Cytoplasm</keyword>
<organism evidence="13">
    <name type="scientific">Trypanosoma vivax (strain Y486)</name>
    <dbReference type="NCBI Taxonomy" id="1055687"/>
    <lineage>
        <taxon>Eukaryota</taxon>
        <taxon>Discoba</taxon>
        <taxon>Euglenozoa</taxon>
        <taxon>Kinetoplastea</taxon>
        <taxon>Metakinetoplastina</taxon>
        <taxon>Trypanosomatida</taxon>
        <taxon>Trypanosomatidae</taxon>
        <taxon>Trypanosoma</taxon>
        <taxon>Duttonella</taxon>
    </lineage>
</organism>
<keyword evidence="6" id="KW-0498">Mitosis</keyword>
<keyword evidence="8" id="KW-0131">Cell cycle</keyword>
<evidence type="ECO:0000259" key="12">
    <source>
        <dbReference type="PROSITE" id="PS51230"/>
    </source>
</evidence>
<name>G0U1W9_TRYVY</name>
<evidence type="ECO:0000256" key="4">
    <source>
        <dbReference type="ARBA" id="ARBA00022618"/>
    </source>
</evidence>
<feature type="domain" description="EB1 C-terminal" evidence="12">
    <location>
        <begin position="424"/>
        <end position="495"/>
    </location>
</feature>
<dbReference type="InterPro" id="IPR036133">
    <property type="entry name" value="EB1_C_sf"/>
</dbReference>
<sequence>MERRVPHTAPVVVPSRGTRTELLEWLNDLLPPCTTTGVSLPRLRRVEHCGNGVPYAVLLPQMLPVEYPPLATKIKVPAKFDYEAVANLKLITEALQKNGIQPPDALMNDIDKLIKGAFQSNLQLLQWFRGLYDALLPSEGEGDNYHADQPTRVAGGTSHGPVGTSVAPAVHGEVGNRSINSVTDARVSTDGANVNANSQRGAPQVYVGHVSQVVGKSARIPQQNSGVVDALSQNGQRSATPLVRRPARVERVSSRWATSSPPPQSRSRSSQNSPVVRGLSHARSSPLRAGGSALGATYHPLVSATDSNEAELGPRNALSASKVGDISIVRRGRDQPLIPPKICMSGSSGDADSASHRVCSVPSDGMMTKQFRSLSACSSPKGTNSVTALRKTREEIPPHHKDIGKSSSATPLASSAISRSVSHGESSSECGFAAAVLQQPQTAAAIMQVKNERQFYYDKLRQVESLVLLHAKRSPANDDLQRMAQDVLAVLYAED</sequence>
<dbReference type="Gene3D" id="1.20.5.1430">
    <property type="match status" value="1"/>
</dbReference>
<dbReference type="SUPFAM" id="SSF47576">
    <property type="entry name" value="Calponin-homology domain, CH-domain"/>
    <property type="match status" value="1"/>
</dbReference>
<evidence type="ECO:0000256" key="10">
    <source>
        <dbReference type="SAM" id="MobiDB-lite"/>
    </source>
</evidence>
<keyword evidence="4" id="KW-0132">Cell division</keyword>
<feature type="compositionally biased region" description="Low complexity" evidence="10">
    <location>
        <begin position="265"/>
        <end position="274"/>
    </location>
</feature>
<evidence type="ECO:0000256" key="7">
    <source>
        <dbReference type="ARBA" id="ARBA00023212"/>
    </source>
</evidence>
<dbReference type="EMBL" id="HE573025">
    <property type="protein sequence ID" value="CCC50269.1"/>
    <property type="molecule type" value="Genomic_DNA"/>
</dbReference>
<dbReference type="Gene3D" id="1.10.418.10">
    <property type="entry name" value="Calponin-like domain"/>
    <property type="match status" value="1"/>
</dbReference>
<evidence type="ECO:0000256" key="8">
    <source>
        <dbReference type="ARBA" id="ARBA00023306"/>
    </source>
</evidence>
<dbReference type="InterPro" id="IPR001715">
    <property type="entry name" value="CH_dom"/>
</dbReference>
<evidence type="ECO:0000256" key="1">
    <source>
        <dbReference type="ARBA" id="ARBA00004245"/>
    </source>
</evidence>
<dbReference type="Pfam" id="PF03271">
    <property type="entry name" value="EB1"/>
    <property type="match status" value="1"/>
</dbReference>
<comment type="subcellular location">
    <subcellularLocation>
        <location evidence="1">Cytoplasm</location>
        <location evidence="1">Cytoskeleton</location>
    </subcellularLocation>
</comment>
<evidence type="ECO:0000256" key="2">
    <source>
        <dbReference type="ARBA" id="ARBA00010729"/>
    </source>
</evidence>
<evidence type="ECO:0000313" key="13">
    <source>
        <dbReference type="EMBL" id="CCC50269.1"/>
    </source>
</evidence>
<protein>
    <recommendedName>
        <fullName evidence="14">EB1 C-terminal domain-containing protein</fullName>
    </recommendedName>
</protein>
<dbReference type="OMA" id="SARIPQQ"/>
<evidence type="ECO:0000259" key="11">
    <source>
        <dbReference type="PROSITE" id="PS50021"/>
    </source>
</evidence>
<feature type="region of interest" description="Disordered" evidence="10">
    <location>
        <begin position="398"/>
        <end position="420"/>
    </location>
</feature>
<dbReference type="PROSITE" id="PS51230">
    <property type="entry name" value="EB1_C"/>
    <property type="match status" value="1"/>
</dbReference>
<comment type="similarity">
    <text evidence="2">Belongs to the MAPRE family.</text>
</comment>
<dbReference type="AlphaFoldDB" id="G0U1W9"/>
<evidence type="ECO:0000256" key="6">
    <source>
        <dbReference type="ARBA" id="ARBA00022776"/>
    </source>
</evidence>
<feature type="region of interest" description="Disordered" evidence="10">
    <location>
        <begin position="224"/>
        <end position="292"/>
    </location>
</feature>
<dbReference type="GO" id="GO:0005874">
    <property type="term" value="C:microtubule"/>
    <property type="evidence" value="ECO:0007669"/>
    <property type="project" value="UniProtKB-KW"/>
</dbReference>
<keyword evidence="7" id="KW-0206">Cytoskeleton</keyword>
<feature type="compositionally biased region" description="Polar residues" evidence="10">
    <location>
        <begin position="224"/>
        <end position="239"/>
    </location>
</feature>
<accession>G0U1W9</accession>
<dbReference type="GO" id="GO:0051301">
    <property type="term" value="P:cell division"/>
    <property type="evidence" value="ECO:0007669"/>
    <property type="project" value="UniProtKB-KW"/>
</dbReference>